<dbReference type="OrthoDB" id="1747537at2"/>
<organism evidence="5 6">
    <name type="scientific">Faecalibacterium cf. prausnitzii KLE1255</name>
    <dbReference type="NCBI Taxonomy" id="748224"/>
    <lineage>
        <taxon>Bacteria</taxon>
        <taxon>Bacillati</taxon>
        <taxon>Bacillota</taxon>
        <taxon>Clostridia</taxon>
        <taxon>Eubacteriales</taxon>
        <taxon>Oscillospiraceae</taxon>
        <taxon>Faecalibacterium</taxon>
    </lineage>
</organism>
<evidence type="ECO:0000313" key="5">
    <source>
        <dbReference type="EMBL" id="EFQ05705.1"/>
    </source>
</evidence>
<dbReference type="RefSeq" id="WP_005945326.1">
    <property type="nucleotide sequence ID" value="NZ_GL538344.1"/>
</dbReference>
<keyword evidence="2" id="KW-0812">Transmembrane</keyword>
<feature type="domain" description="SpaA-like prealbumin fold" evidence="4">
    <location>
        <begin position="50"/>
        <end position="152"/>
    </location>
</feature>
<dbReference type="AlphaFoldDB" id="E2ZM78"/>
<dbReference type="EMBL" id="AECU01000205">
    <property type="protein sequence ID" value="EFQ05705.1"/>
    <property type="molecule type" value="Genomic_DNA"/>
</dbReference>
<evidence type="ECO:0000313" key="6">
    <source>
        <dbReference type="Proteomes" id="UP000006028"/>
    </source>
</evidence>
<keyword evidence="3" id="KW-0732">Signal</keyword>
<accession>E2ZM78</accession>
<dbReference type="STRING" id="748224.HMPREF9436_02791"/>
<dbReference type="Proteomes" id="UP000006028">
    <property type="component" value="Unassembled WGS sequence"/>
</dbReference>
<feature type="region of interest" description="Disordered" evidence="1">
    <location>
        <begin position="179"/>
        <end position="262"/>
    </location>
</feature>
<dbReference type="InterPro" id="IPR041033">
    <property type="entry name" value="SpaA_PFL_dom_1"/>
</dbReference>
<gene>
    <name evidence="5" type="ORF">HMPREF9436_02791</name>
</gene>
<evidence type="ECO:0000256" key="2">
    <source>
        <dbReference type="SAM" id="Phobius"/>
    </source>
</evidence>
<keyword evidence="2" id="KW-1133">Transmembrane helix</keyword>
<name>E2ZM78_9FIRM</name>
<sequence length="294" mass="30984">MKRTDLKKHAAALLLVLCLLVTSALPALATSANIKLVDSSGNPTTGTICVTLYDSANDKALSGGKLTLYRVAEVKRQNGNLSYEYCGDFYGCGIALGDLTDSTLAAQLQEYLPQSAEGTTKTIDADGNVTFRGLELGLYLIVQTEASKGYEPINPFLVSLPMAEDGKWNYAVDASPKVGAYTPTKPDTPPTPPTPPTPDYPDTPTPPDNPDNPVFPGNPVSPGNPDNPVAPGHPDHPAAPGNPDSPVLPGHPDNPAMSGLPQTGQLNWPVPVLAVSGVVLFAFGWALDRKYRTV</sequence>
<keyword evidence="2" id="KW-0472">Membrane</keyword>
<feature type="transmembrane region" description="Helical" evidence="2">
    <location>
        <begin position="268"/>
        <end position="287"/>
    </location>
</feature>
<dbReference type="eggNOG" id="ENOG50339FG">
    <property type="taxonomic scope" value="Bacteria"/>
</dbReference>
<reference evidence="5 6" key="1">
    <citation type="submission" date="2010-08" db="EMBL/GenBank/DDBJ databases">
        <authorList>
            <person name="Weinstock G."/>
            <person name="Sodergren E."/>
            <person name="Clifton S."/>
            <person name="Fulton L."/>
            <person name="Fulton B."/>
            <person name="Courtney L."/>
            <person name="Fronick C."/>
            <person name="Harrison M."/>
            <person name="Strong C."/>
            <person name="Farmer C."/>
            <person name="Delahaunty K."/>
            <person name="Markovic C."/>
            <person name="Hall O."/>
            <person name="Minx P."/>
            <person name="Tomlinson C."/>
            <person name="Mitreva M."/>
            <person name="Hou S."/>
            <person name="Chen J."/>
            <person name="Wollam A."/>
            <person name="Pepin K.H."/>
            <person name="Johnson M."/>
            <person name="Bhonagiri V."/>
            <person name="Zhang X."/>
            <person name="Suruliraj S."/>
            <person name="Warren W."/>
            <person name="Chinwalla A."/>
            <person name="Mardis E.R."/>
            <person name="Wilson R.K."/>
        </authorList>
    </citation>
    <scope>NUCLEOTIDE SEQUENCE [LARGE SCALE GENOMIC DNA]</scope>
    <source>
        <strain evidence="5 6">KLE1255</strain>
    </source>
</reference>
<feature type="compositionally biased region" description="Pro residues" evidence="1">
    <location>
        <begin position="186"/>
        <end position="210"/>
    </location>
</feature>
<feature type="chain" id="PRO_5003166764" evidence="3">
    <location>
        <begin position="30"/>
        <end position="294"/>
    </location>
</feature>
<dbReference type="Gene3D" id="2.60.40.10">
    <property type="entry name" value="Immunoglobulins"/>
    <property type="match status" value="1"/>
</dbReference>
<dbReference type="HOGENOM" id="CLU_076305_0_0_9"/>
<evidence type="ECO:0000256" key="1">
    <source>
        <dbReference type="SAM" id="MobiDB-lite"/>
    </source>
</evidence>
<proteinExistence type="predicted"/>
<evidence type="ECO:0000256" key="3">
    <source>
        <dbReference type="SAM" id="SignalP"/>
    </source>
</evidence>
<evidence type="ECO:0000259" key="4">
    <source>
        <dbReference type="Pfam" id="PF17802"/>
    </source>
</evidence>
<comment type="caution">
    <text evidence="5">The sequence shown here is derived from an EMBL/GenBank/DDBJ whole genome shotgun (WGS) entry which is preliminary data.</text>
</comment>
<feature type="signal peptide" evidence="3">
    <location>
        <begin position="1"/>
        <end position="29"/>
    </location>
</feature>
<dbReference type="Pfam" id="PF17802">
    <property type="entry name" value="SpaA"/>
    <property type="match status" value="1"/>
</dbReference>
<protein>
    <submittedName>
        <fullName evidence="5">LPXTG-motif cell wall anchor domain protein</fullName>
    </submittedName>
</protein>
<dbReference type="BioCyc" id="FCF748224-HMP:GTSS-1975-MONOMER"/>
<dbReference type="InterPro" id="IPR013783">
    <property type="entry name" value="Ig-like_fold"/>
</dbReference>